<evidence type="ECO:0000256" key="5">
    <source>
        <dbReference type="ARBA" id="ARBA00048744"/>
    </source>
</evidence>
<protein>
    <recommendedName>
        <fullName evidence="6">RNA-directed RNA polymerase</fullName>
        <ecNumber evidence="6">2.7.7.48</ecNumber>
    </recommendedName>
</protein>
<dbReference type="Pfam" id="PF02123">
    <property type="entry name" value="RdRP_4"/>
    <property type="match status" value="1"/>
</dbReference>
<dbReference type="SUPFAM" id="SSF56672">
    <property type="entry name" value="DNA/RNA polymerases"/>
    <property type="match status" value="1"/>
</dbReference>
<evidence type="ECO:0000256" key="4">
    <source>
        <dbReference type="ARBA" id="ARBA00022741"/>
    </source>
</evidence>
<dbReference type="InterPro" id="IPR001795">
    <property type="entry name" value="RNA-dir_pol_luteovirus"/>
</dbReference>
<evidence type="ECO:0000256" key="1">
    <source>
        <dbReference type="ARBA" id="ARBA00022484"/>
    </source>
</evidence>
<organism evidence="7">
    <name type="scientific">Erysiphales associated mitovirus 1</name>
    <dbReference type="NCBI Taxonomy" id="2719863"/>
    <lineage>
        <taxon>Viruses</taxon>
        <taxon>Riboviria</taxon>
        <taxon>Orthornavirae</taxon>
        <taxon>Lenarviricota</taxon>
        <taxon>Howeltoviricetes</taxon>
        <taxon>Cryppavirales</taxon>
        <taxon>Mitoviridae</taxon>
        <taxon>Mitovirus</taxon>
    </lineage>
</organism>
<evidence type="ECO:0000256" key="3">
    <source>
        <dbReference type="ARBA" id="ARBA00022695"/>
    </source>
</evidence>
<accession>A0A6G9ELM3</accession>
<evidence type="ECO:0000313" key="7">
    <source>
        <dbReference type="EMBL" id="QIP68035.1"/>
    </source>
</evidence>
<keyword evidence="4 6" id="KW-0547">Nucleotide-binding</keyword>
<evidence type="ECO:0000256" key="2">
    <source>
        <dbReference type="ARBA" id="ARBA00022679"/>
    </source>
</evidence>
<dbReference type="EC" id="2.7.7.48" evidence="6"/>
<comment type="catalytic activity">
    <reaction evidence="5 6">
        <text>RNA(n) + a ribonucleoside 5'-triphosphate = RNA(n+1) + diphosphate</text>
        <dbReference type="Rhea" id="RHEA:21248"/>
        <dbReference type="Rhea" id="RHEA-COMP:14527"/>
        <dbReference type="Rhea" id="RHEA-COMP:17342"/>
        <dbReference type="ChEBI" id="CHEBI:33019"/>
        <dbReference type="ChEBI" id="CHEBI:61557"/>
        <dbReference type="ChEBI" id="CHEBI:140395"/>
        <dbReference type="EC" id="2.7.7.48"/>
    </reaction>
</comment>
<evidence type="ECO:0000256" key="6">
    <source>
        <dbReference type="RuleBase" id="RU364050"/>
    </source>
</evidence>
<proteinExistence type="predicted"/>
<dbReference type="GO" id="GO:0003968">
    <property type="term" value="F:RNA-directed RNA polymerase activity"/>
    <property type="evidence" value="ECO:0007669"/>
    <property type="project" value="UniProtKB-KW"/>
</dbReference>
<dbReference type="GO" id="GO:0006351">
    <property type="term" value="P:DNA-templated transcription"/>
    <property type="evidence" value="ECO:0007669"/>
    <property type="project" value="InterPro"/>
</dbReference>
<sequence length="952" mass="109472">MSENRHDVKTKDKQCVVRTSHEFSRDANKIVTYHISQRDATVKAIKYDTPSVPRIKEEIKITNQDGTNDDKHSNHNIITTKCKGCNDTKISDYFIPDMNLEIVDAYLDEDYCPCDVLNVRYVVSNVRLITAGEEQFRNSVIPHKSYVNTLAGETCFGILKILHNIAIYYVDIKLVTKHTPKTAAIIGAHIGGNFRCGLNVGNHSDFYDETALAGLVKHKSKLSKEEFTYIREAQSTQISQNHHKFLTHNELIPILKELQNGKHDKNVNKDEVNEKIGAIKYLVSKADMLEIGNEVSLNTHIVYILVAPIFAVRLLVRFLATVNTPDEYNFLLKQESQAAKQLQHLFRNDLSVVFELNVLRNRIYDNVDWRTEKLNRTNPDTVNISSTDVYKLARQIFSDSVAENRHPMNIKWDDYWDMRWVKMPTGSIVSQYEEDKDIKKKLAIDARTKSVFFSTIKQPEYAYWFNRRPEIYATASVKYEWGKVRALYGCDVTSFLHANYAFSNCENILPCYFPVGDRANDKYVTSLLKSFERSIPFCFDFDDFNSQHSTSSMKAVIQAYIDIFSKYLSEEQVDSARWTMESVGEMFIENHYTKDKYKANGTLMSGWRLTAFMNTVLNRIYLLHADLSSNVIYAVHNGDDMYAGVNSIGQAMTMMKNAKDINIRAQTAKTNIGTIGEFLRVDIRSEQSNTSQYLSRSVSTATHGRIETAKPNDIASIINAYQERMTAIKMRGGDPYIASLLHSKSLEFIKRRFNVSAAVTEAFNDHHPIQGGVNPDVGVRTTKLVRKKTGQAHPWRLLEKSKSGLREELTVEKELIFEQKVFKQMITPGIYDYKQYVLRKFNIENMTIFEELDSLDKMCNMAIEAIRNDYVTYDVIPENDKRIGYYIGMYKAYSDTTFVIPFSKLRMLGLNFILKSGKLKHSVKNLIINDDNPLKLMSAIFWNHMIVNENFI</sequence>
<dbReference type="GO" id="GO:0003723">
    <property type="term" value="F:RNA binding"/>
    <property type="evidence" value="ECO:0007669"/>
    <property type="project" value="InterPro"/>
</dbReference>
<keyword evidence="6" id="KW-0693">Viral RNA replication</keyword>
<keyword evidence="3 6" id="KW-0548">Nucleotidyltransferase</keyword>
<name>A0A6G9ELM3_9VIRU</name>
<dbReference type="InterPro" id="IPR043502">
    <property type="entry name" value="DNA/RNA_pol_sf"/>
</dbReference>
<keyword evidence="2 6" id="KW-0808">Transferase</keyword>
<keyword evidence="1 6" id="KW-0696">RNA-directed RNA polymerase</keyword>
<dbReference type="GO" id="GO:0000166">
    <property type="term" value="F:nucleotide binding"/>
    <property type="evidence" value="ECO:0007669"/>
    <property type="project" value="UniProtKB-KW"/>
</dbReference>
<dbReference type="EMBL" id="MN628264">
    <property type="protein sequence ID" value="QIP68035.1"/>
    <property type="molecule type" value="Genomic_RNA"/>
</dbReference>
<reference evidence="7" key="1">
    <citation type="submission" date="2019-10" db="EMBL/GenBank/DDBJ databases">
        <title>The virome associated to Eryshiphales from vegetable crops in Italy.</title>
        <authorList>
            <person name="Chiapello M."/>
            <person name="Turina M."/>
        </authorList>
    </citation>
    <scope>NUCLEOTIDE SEQUENCE</scope>
    <source>
        <strain evidence="7">PM-A_DN31146</strain>
    </source>
</reference>